<proteinExistence type="predicted"/>
<feature type="transmembrane region" description="Helical" evidence="1">
    <location>
        <begin position="256"/>
        <end position="277"/>
    </location>
</feature>
<dbReference type="AlphaFoldDB" id="A0A9X3DEL8"/>
<feature type="transmembrane region" description="Helical" evidence="1">
    <location>
        <begin position="211"/>
        <end position="235"/>
    </location>
</feature>
<evidence type="ECO:0000256" key="1">
    <source>
        <dbReference type="SAM" id="Phobius"/>
    </source>
</evidence>
<feature type="transmembrane region" description="Helical" evidence="1">
    <location>
        <begin position="71"/>
        <end position="91"/>
    </location>
</feature>
<keyword evidence="3" id="KW-1185">Reference proteome</keyword>
<organism evidence="2 3">
    <name type="scientific">Pedobacter agri</name>
    <dbReference type="NCBI Taxonomy" id="454586"/>
    <lineage>
        <taxon>Bacteria</taxon>
        <taxon>Pseudomonadati</taxon>
        <taxon>Bacteroidota</taxon>
        <taxon>Sphingobacteriia</taxon>
        <taxon>Sphingobacteriales</taxon>
        <taxon>Sphingobacteriaceae</taxon>
        <taxon>Pedobacter</taxon>
    </lineage>
</organism>
<feature type="transmembrane region" description="Helical" evidence="1">
    <location>
        <begin position="185"/>
        <end position="205"/>
    </location>
</feature>
<comment type="caution">
    <text evidence="2">The sequence shown here is derived from an EMBL/GenBank/DDBJ whole genome shotgun (WGS) entry which is preliminary data.</text>
</comment>
<accession>A0A9X3DEL8</accession>
<evidence type="ECO:0000313" key="3">
    <source>
        <dbReference type="Proteomes" id="UP001142592"/>
    </source>
</evidence>
<gene>
    <name evidence="2" type="ORF">OQZ29_15885</name>
</gene>
<feature type="transmembrane region" description="Helical" evidence="1">
    <location>
        <begin position="151"/>
        <end position="178"/>
    </location>
</feature>
<sequence>MNDSKIEQDELLRGFAFRTSFVFLLLLTIPLTGTYYRQLFKTDWSHFQDVFQAVNYVPKFFIGSDWGFGSFSGWGIALIISLIAAYFWGFLVKDINQKEPELYYWLRVIVRFRLAIALLSYGIIKIFPVQLPGPTLSDLHTAYGDFLPWKLYYLSTGVASAYYEQSLGAIEFLAGLLLMFRRTTIIGAGLATALLVNIVLINYAYHLSDQLYSVYLLILSVFLLLYDTPRLYNLLVKERRAKPDEFNPAYKPKLKLPLKFAVIVFAIFFSTITYANYRNSNWPYPNTPGLAKAAGFYNVESFQWNGEQKPYSLTDSLRWVDVVFEKWNVLSIRKNINAPINPVSPSLTFQKNGLGDYESKGNAGRFFYTYILSGSKLKLTNNNDPTDTLQLSISRPDNDIILLNGVDAKHDSLKVSLKKLPKEYLLQKGRRKKVSVY</sequence>
<dbReference type="RefSeq" id="WP_010600527.1">
    <property type="nucleotide sequence ID" value="NZ_JAPJUH010000004.1"/>
</dbReference>
<keyword evidence="1" id="KW-0472">Membrane</keyword>
<protein>
    <submittedName>
        <fullName evidence="2">Beta-carotene 15,15'-monooxygenase</fullName>
    </submittedName>
</protein>
<keyword evidence="1" id="KW-0812">Transmembrane</keyword>
<feature type="transmembrane region" description="Helical" evidence="1">
    <location>
        <begin position="112"/>
        <end position="131"/>
    </location>
</feature>
<keyword evidence="1" id="KW-1133">Transmembrane helix</keyword>
<reference evidence="2" key="1">
    <citation type="submission" date="2022-11" db="EMBL/GenBank/DDBJ databases">
        <authorList>
            <person name="Graham C."/>
            <person name="Newman J.D."/>
        </authorList>
    </citation>
    <scope>NUCLEOTIDE SEQUENCE</scope>
    <source>
        <strain evidence="2">DSM 19486</strain>
    </source>
</reference>
<dbReference type="Proteomes" id="UP001142592">
    <property type="component" value="Unassembled WGS sequence"/>
</dbReference>
<feature type="transmembrane region" description="Helical" evidence="1">
    <location>
        <begin position="15"/>
        <end position="36"/>
    </location>
</feature>
<name>A0A9X3DEL8_9SPHI</name>
<evidence type="ECO:0000313" key="2">
    <source>
        <dbReference type="EMBL" id="MCX3266239.1"/>
    </source>
</evidence>
<dbReference type="EMBL" id="JAPJUH010000004">
    <property type="protein sequence ID" value="MCX3266239.1"/>
    <property type="molecule type" value="Genomic_DNA"/>
</dbReference>